<dbReference type="SUPFAM" id="SSF53448">
    <property type="entry name" value="Nucleotide-diphospho-sugar transferases"/>
    <property type="match status" value="1"/>
</dbReference>
<dbReference type="PANTHER" id="PTHR22916:SF3">
    <property type="entry name" value="UDP-GLCNAC:BETAGAL BETA-1,3-N-ACETYLGLUCOSAMINYLTRANSFERASE-LIKE PROTEIN 1"/>
    <property type="match status" value="1"/>
</dbReference>
<feature type="domain" description="Glycosyltransferase 2-like" evidence="1">
    <location>
        <begin position="6"/>
        <end position="157"/>
    </location>
</feature>
<dbReference type="Proteomes" id="UP000077096">
    <property type="component" value="Chromosome"/>
</dbReference>
<gene>
    <name evidence="2" type="ORF">JM64_01580</name>
</gene>
<proteinExistence type="predicted"/>
<dbReference type="OrthoDB" id="396512at2"/>
<dbReference type="GO" id="GO:0016758">
    <property type="term" value="F:hexosyltransferase activity"/>
    <property type="evidence" value="ECO:0007669"/>
    <property type="project" value="UniProtKB-ARBA"/>
</dbReference>
<reference evidence="2 3" key="1">
    <citation type="submission" date="2014-08" db="EMBL/GenBank/DDBJ databases">
        <title>Fervidobacterium pennivorans DYC genome.</title>
        <authorList>
            <person name="Wushke S."/>
        </authorList>
    </citation>
    <scope>NUCLEOTIDE SEQUENCE [LARGE SCALE GENOMIC DNA]</scope>
    <source>
        <strain evidence="2 3">DYC</strain>
    </source>
</reference>
<sequence length="353" mass="41743">MAKVDILMPVYNDQTYLKEAIESVLSQKGVNLRLVIVDDGSTDSTPDIVRQFHSEKILYIRHSANKGQLEALLTAASYVEADYVALFHGDDRLLDDRCIHEYVDICERENVDGIYSDLITINSKGEIIGRIKARRDVSNKTLIHLLANAGGNPIPDPFFVTRKFFFNYVVENYIKWNMPYWFCVNEESFRVGNIKYVKRPWYAYRLSEENYVRSEIGRFVAANGVFRTIVTLSKFVHLPNFYFLDPRLKRKLWRVTGRFREISVSSEKYRRQVWELLRIVSKEYGFERDENEYYRAIFSFYESKRTDNPRVLYIKNISDTHVYLGKDVNLFYKDLRDKKLPDIFKYRSLSSHI</sequence>
<evidence type="ECO:0000313" key="2">
    <source>
        <dbReference type="EMBL" id="ANE40843.1"/>
    </source>
</evidence>
<dbReference type="Pfam" id="PF00535">
    <property type="entry name" value="Glycos_transf_2"/>
    <property type="match status" value="1"/>
</dbReference>
<accession>A0A172T1W4</accession>
<dbReference type="Gene3D" id="3.90.550.10">
    <property type="entry name" value="Spore Coat Polysaccharide Biosynthesis Protein SpsA, Chain A"/>
    <property type="match status" value="1"/>
</dbReference>
<organism evidence="2 3">
    <name type="scientific">Fervidobacterium pennivorans</name>
    <dbReference type="NCBI Taxonomy" id="93466"/>
    <lineage>
        <taxon>Bacteria</taxon>
        <taxon>Thermotogati</taxon>
        <taxon>Thermotogota</taxon>
        <taxon>Thermotogae</taxon>
        <taxon>Thermotogales</taxon>
        <taxon>Fervidobacteriaceae</taxon>
        <taxon>Fervidobacterium</taxon>
    </lineage>
</organism>
<dbReference type="InterPro" id="IPR001173">
    <property type="entry name" value="Glyco_trans_2-like"/>
</dbReference>
<dbReference type="InterPro" id="IPR029044">
    <property type="entry name" value="Nucleotide-diphossugar_trans"/>
</dbReference>
<dbReference type="KEGG" id="fng:JM64_01580"/>
<evidence type="ECO:0000313" key="3">
    <source>
        <dbReference type="Proteomes" id="UP000077096"/>
    </source>
</evidence>
<dbReference type="EMBL" id="CP011393">
    <property type="protein sequence ID" value="ANE40843.1"/>
    <property type="molecule type" value="Genomic_DNA"/>
</dbReference>
<name>A0A172T1W4_FERPE</name>
<dbReference type="PANTHER" id="PTHR22916">
    <property type="entry name" value="GLYCOSYLTRANSFERASE"/>
    <property type="match status" value="1"/>
</dbReference>
<protein>
    <recommendedName>
        <fullName evidence="1">Glycosyltransferase 2-like domain-containing protein</fullName>
    </recommendedName>
</protein>
<dbReference type="AlphaFoldDB" id="A0A172T1W4"/>
<evidence type="ECO:0000259" key="1">
    <source>
        <dbReference type="Pfam" id="PF00535"/>
    </source>
</evidence>
<dbReference type="PATRIC" id="fig|93466.3.peg.356"/>